<dbReference type="PANTHER" id="PTHR34448:SF1">
    <property type="entry name" value="BLL6088 PROTEIN"/>
    <property type="match status" value="1"/>
</dbReference>
<dbReference type="Proteomes" id="UP000179113">
    <property type="component" value="Unassembled WGS sequence"/>
</dbReference>
<sequence length="349" mass="38575">MNSKLLPGAETAIKQCLNIQNSDKLLIITDNETYEVGSALLETAKKYSQTVLMIKIEDFTSRPVQELTYDFEQTIRSFSPTASIYAAQGHQGELHVFRTPLIRLLTKELGCRHAHMIGITQELMLDGMSKDFNLMAQITDRVYNKVTAAEEITAQDEFGTNITFTLDPQNLKWVKDNGIIGKGEMHNLPAGELFTVPYTADGSVVAWELGDWMCKEYDELNSPIKIEIADGMITSATPMNTGDTKSTEASGVFMNYVSQFDNGKRVGELGLGTLVGLNKFVGNLLQDEKFPGLHVAFGHPFAEETGADWDCPSHIDVITKRATITIVKSDGTKETIMKSGIYSDEILKG</sequence>
<organism evidence="2 3">
    <name type="scientific">candidate division WWE3 bacterium RIFOXYC1_FULL_39_7</name>
    <dbReference type="NCBI Taxonomy" id="1802643"/>
    <lineage>
        <taxon>Bacteria</taxon>
        <taxon>Katanobacteria</taxon>
    </lineage>
</organism>
<dbReference type="EMBL" id="MEWA01000023">
    <property type="protein sequence ID" value="OGC69332.1"/>
    <property type="molecule type" value="Genomic_DNA"/>
</dbReference>
<proteinExistence type="predicted"/>
<evidence type="ECO:0000256" key="1">
    <source>
        <dbReference type="ARBA" id="ARBA00022723"/>
    </source>
</evidence>
<evidence type="ECO:0000313" key="2">
    <source>
        <dbReference type="EMBL" id="OGC69332.1"/>
    </source>
</evidence>
<dbReference type="AlphaFoldDB" id="A0A1F4WIU5"/>
<evidence type="ECO:0008006" key="4">
    <source>
        <dbReference type="Google" id="ProtNLM"/>
    </source>
</evidence>
<keyword evidence="1" id="KW-0479">Metal-binding</keyword>
<dbReference type="Pfam" id="PF02073">
    <property type="entry name" value="Peptidase_M29"/>
    <property type="match status" value="1"/>
</dbReference>
<evidence type="ECO:0000313" key="3">
    <source>
        <dbReference type="Proteomes" id="UP000179113"/>
    </source>
</evidence>
<name>A0A1F4WIU5_UNCKA</name>
<dbReference type="InterPro" id="IPR052170">
    <property type="entry name" value="M29_Exopeptidase"/>
</dbReference>
<reference evidence="2 3" key="1">
    <citation type="journal article" date="2016" name="Nat. Commun.">
        <title>Thousands of microbial genomes shed light on interconnected biogeochemical processes in an aquifer system.</title>
        <authorList>
            <person name="Anantharaman K."/>
            <person name="Brown C.T."/>
            <person name="Hug L.A."/>
            <person name="Sharon I."/>
            <person name="Castelle C.J."/>
            <person name="Probst A.J."/>
            <person name="Thomas B.C."/>
            <person name="Singh A."/>
            <person name="Wilkins M.J."/>
            <person name="Karaoz U."/>
            <person name="Brodie E.L."/>
            <person name="Williams K.H."/>
            <person name="Hubbard S.S."/>
            <person name="Banfield J.F."/>
        </authorList>
    </citation>
    <scope>NUCLEOTIDE SEQUENCE [LARGE SCALE GENOMIC DNA]</scope>
</reference>
<dbReference type="InterPro" id="IPR000787">
    <property type="entry name" value="Peptidase_M29"/>
</dbReference>
<dbReference type="SUPFAM" id="SSF144052">
    <property type="entry name" value="Thermophilic metalloprotease-like"/>
    <property type="match status" value="1"/>
</dbReference>
<gene>
    <name evidence="2" type="ORF">A2415_03080</name>
</gene>
<dbReference type="PANTHER" id="PTHR34448">
    <property type="entry name" value="AMINOPEPTIDASE"/>
    <property type="match status" value="1"/>
</dbReference>
<protein>
    <recommendedName>
        <fullName evidence="4">Leucyl aminopeptidase</fullName>
    </recommendedName>
</protein>
<dbReference type="GO" id="GO:0046872">
    <property type="term" value="F:metal ion binding"/>
    <property type="evidence" value="ECO:0007669"/>
    <property type="project" value="UniProtKB-KW"/>
</dbReference>
<accession>A0A1F4WIU5</accession>
<comment type="caution">
    <text evidence="2">The sequence shown here is derived from an EMBL/GenBank/DDBJ whole genome shotgun (WGS) entry which is preliminary data.</text>
</comment>